<keyword evidence="2" id="KW-1133">Transmembrane helix</keyword>
<feature type="compositionally biased region" description="Polar residues" evidence="1">
    <location>
        <begin position="47"/>
        <end position="60"/>
    </location>
</feature>
<feature type="transmembrane region" description="Helical" evidence="2">
    <location>
        <begin position="159"/>
        <end position="179"/>
    </location>
</feature>
<feature type="region of interest" description="Disordered" evidence="1">
    <location>
        <begin position="41"/>
        <end position="60"/>
    </location>
</feature>
<feature type="transmembrane region" description="Helical" evidence="2">
    <location>
        <begin position="122"/>
        <end position="147"/>
    </location>
</feature>
<accession>A0A9W9S9H1</accession>
<comment type="caution">
    <text evidence="3">The sequence shown here is derived from an EMBL/GenBank/DDBJ whole genome shotgun (WGS) entry which is preliminary data.</text>
</comment>
<dbReference type="EMBL" id="JAPZBT010000002">
    <property type="protein sequence ID" value="KAJ5373454.1"/>
    <property type="molecule type" value="Genomic_DNA"/>
</dbReference>
<evidence type="ECO:0000256" key="1">
    <source>
        <dbReference type="SAM" id="MobiDB-lite"/>
    </source>
</evidence>
<organism evidence="3 4">
    <name type="scientific">Penicillium concentricum</name>
    <dbReference type="NCBI Taxonomy" id="293559"/>
    <lineage>
        <taxon>Eukaryota</taxon>
        <taxon>Fungi</taxon>
        <taxon>Dikarya</taxon>
        <taxon>Ascomycota</taxon>
        <taxon>Pezizomycotina</taxon>
        <taxon>Eurotiomycetes</taxon>
        <taxon>Eurotiomycetidae</taxon>
        <taxon>Eurotiales</taxon>
        <taxon>Aspergillaceae</taxon>
        <taxon>Penicillium</taxon>
    </lineage>
</organism>
<evidence type="ECO:0000313" key="4">
    <source>
        <dbReference type="Proteomes" id="UP001147752"/>
    </source>
</evidence>
<dbReference type="OrthoDB" id="4506138at2759"/>
<keyword evidence="2" id="KW-0812">Transmembrane</keyword>
<keyword evidence="4" id="KW-1185">Reference proteome</keyword>
<dbReference type="AlphaFoldDB" id="A0A9W9S9H1"/>
<sequence>MVICVVGSPPTCCDGVCTDLSSSVDNCGACDASPQANQPAAPEFAPISSQTPTTAADAQSNVPAPFQPAVTGYVQILALISRTVAVAQHPRAWALDRRVALVSVQIWRPKLTTVDLARRIRVLVLIPLAARGHALILILMPTTAILVRLCRVVEHNLGVALGSVQTYLLVCSIVDLALLRRVLARYQLAVVGRVLI</sequence>
<name>A0A9W9S9H1_9EURO</name>
<gene>
    <name evidence="3" type="ORF">N7517_005460</name>
</gene>
<dbReference type="Proteomes" id="UP001147752">
    <property type="component" value="Unassembled WGS sequence"/>
</dbReference>
<protein>
    <submittedName>
        <fullName evidence="3">Uncharacterized protein</fullName>
    </submittedName>
</protein>
<dbReference type="GeneID" id="81462373"/>
<dbReference type="RefSeq" id="XP_056579440.1">
    <property type="nucleotide sequence ID" value="XM_056723190.1"/>
</dbReference>
<evidence type="ECO:0000313" key="3">
    <source>
        <dbReference type="EMBL" id="KAJ5373454.1"/>
    </source>
</evidence>
<reference evidence="3" key="2">
    <citation type="journal article" date="2023" name="IMA Fungus">
        <title>Comparative genomic study of the Penicillium genus elucidates a diverse pangenome and 15 lateral gene transfer events.</title>
        <authorList>
            <person name="Petersen C."/>
            <person name="Sorensen T."/>
            <person name="Nielsen M.R."/>
            <person name="Sondergaard T.E."/>
            <person name="Sorensen J.L."/>
            <person name="Fitzpatrick D.A."/>
            <person name="Frisvad J.C."/>
            <person name="Nielsen K.L."/>
        </authorList>
    </citation>
    <scope>NUCLEOTIDE SEQUENCE</scope>
    <source>
        <strain evidence="3">IBT 3081</strain>
    </source>
</reference>
<evidence type="ECO:0000256" key="2">
    <source>
        <dbReference type="SAM" id="Phobius"/>
    </source>
</evidence>
<reference evidence="3" key="1">
    <citation type="submission" date="2022-12" db="EMBL/GenBank/DDBJ databases">
        <authorList>
            <person name="Petersen C."/>
        </authorList>
    </citation>
    <scope>NUCLEOTIDE SEQUENCE</scope>
    <source>
        <strain evidence="3">IBT 3081</strain>
    </source>
</reference>
<proteinExistence type="predicted"/>
<keyword evidence="2" id="KW-0472">Membrane</keyword>